<gene>
    <name evidence="1" type="ORF">MBHS_04929</name>
</gene>
<accession>A0A1H6FIU9</accession>
<sequence length="38" mass="4709">MTCKKITNEIYQEYFFHGHKIFLNKKFYNDKFSCQNSI</sequence>
<dbReference type="Proteomes" id="UP000236724">
    <property type="component" value="Unassembled WGS sequence"/>
</dbReference>
<protein>
    <submittedName>
        <fullName evidence="1">Uncharacterized protein</fullName>
    </submittedName>
</protein>
<dbReference type="AlphaFoldDB" id="A0A1H6FIU9"/>
<evidence type="ECO:0000313" key="2">
    <source>
        <dbReference type="Proteomes" id="UP000236724"/>
    </source>
</evidence>
<dbReference type="EMBL" id="FMSV02000557">
    <property type="protein sequence ID" value="SEH09036.1"/>
    <property type="molecule type" value="Genomic_DNA"/>
</dbReference>
<keyword evidence="2" id="KW-1185">Reference proteome</keyword>
<reference evidence="1 2" key="1">
    <citation type="submission" date="2016-10" db="EMBL/GenBank/DDBJ databases">
        <authorList>
            <person name="de Groot N.N."/>
        </authorList>
    </citation>
    <scope>NUCLEOTIDE SEQUENCE [LARGE SCALE GENOMIC DNA]</scope>
    <source>
        <strain evidence="1">MBHS1</strain>
    </source>
</reference>
<proteinExistence type="predicted"/>
<evidence type="ECO:0000313" key="1">
    <source>
        <dbReference type="EMBL" id="SEH09036.1"/>
    </source>
</evidence>
<name>A0A1H6FIU9_9GAMM</name>
<organism evidence="1 2">
    <name type="scientific">Candidatus Venteria ishoeyi</name>
    <dbReference type="NCBI Taxonomy" id="1899563"/>
    <lineage>
        <taxon>Bacteria</taxon>
        <taxon>Pseudomonadati</taxon>
        <taxon>Pseudomonadota</taxon>
        <taxon>Gammaproteobacteria</taxon>
        <taxon>Thiotrichales</taxon>
        <taxon>Thiotrichaceae</taxon>
        <taxon>Venteria</taxon>
    </lineage>
</organism>